<feature type="compositionally biased region" description="Basic and acidic residues" evidence="1">
    <location>
        <begin position="100"/>
        <end position="110"/>
    </location>
</feature>
<organism evidence="2">
    <name type="scientific">Schizaphis graminum</name>
    <name type="common">Green bug aphid</name>
    <dbReference type="NCBI Taxonomy" id="13262"/>
    <lineage>
        <taxon>Eukaryota</taxon>
        <taxon>Metazoa</taxon>
        <taxon>Ecdysozoa</taxon>
        <taxon>Arthropoda</taxon>
        <taxon>Hexapoda</taxon>
        <taxon>Insecta</taxon>
        <taxon>Pterygota</taxon>
        <taxon>Neoptera</taxon>
        <taxon>Paraneoptera</taxon>
        <taxon>Hemiptera</taxon>
        <taxon>Sternorrhyncha</taxon>
        <taxon>Aphidomorpha</taxon>
        <taxon>Aphidoidea</taxon>
        <taxon>Aphididae</taxon>
        <taxon>Aphidini</taxon>
        <taxon>Schizaphis</taxon>
    </lineage>
</organism>
<keyword evidence="2" id="KW-0648">Protein biosynthesis</keyword>
<evidence type="ECO:0000256" key="1">
    <source>
        <dbReference type="SAM" id="MobiDB-lite"/>
    </source>
</evidence>
<accession>A0A2S2NW86</accession>
<dbReference type="EMBL" id="GGMR01008629">
    <property type="protein sequence ID" value="MBY21248.1"/>
    <property type="molecule type" value="Transcribed_RNA"/>
</dbReference>
<protein>
    <submittedName>
        <fullName evidence="2">Transcription initiation factor TFIID subunit 1</fullName>
    </submittedName>
</protein>
<dbReference type="GO" id="GO:0003743">
    <property type="term" value="F:translation initiation factor activity"/>
    <property type="evidence" value="ECO:0007669"/>
    <property type="project" value="UniProtKB-KW"/>
</dbReference>
<feature type="compositionally biased region" description="Acidic residues" evidence="1">
    <location>
        <begin position="87"/>
        <end position="99"/>
    </location>
</feature>
<gene>
    <name evidence="2" type="primary">Taf1</name>
    <name evidence="2" type="ORF">g.161340</name>
</gene>
<keyword evidence="2" id="KW-0396">Initiation factor</keyword>
<proteinExistence type="predicted"/>
<reference evidence="2" key="1">
    <citation type="submission" date="2018-04" db="EMBL/GenBank/DDBJ databases">
        <title>Transcriptome of Schizaphis graminum biotype I.</title>
        <authorList>
            <person name="Scully E.D."/>
            <person name="Geib S.M."/>
            <person name="Palmer N.A."/>
            <person name="Koch K."/>
            <person name="Bradshaw J."/>
            <person name="Heng-Moss T."/>
            <person name="Sarath G."/>
        </authorList>
    </citation>
    <scope>NUCLEOTIDE SEQUENCE</scope>
</reference>
<feature type="compositionally biased region" description="Polar residues" evidence="1">
    <location>
        <begin position="73"/>
        <end position="85"/>
    </location>
</feature>
<sequence length="117" mass="12810">MEVVGENPPDDDSQQVAEAMVLLGNMGYNPAPETFSNQIQADESMDLDPNYDPSDFLPTGSRNLDTSDEKDLTGSSTKNHTSANIQDDLEISDSDEDSPHDDSLDIKTEGDLGELWF</sequence>
<name>A0A2S2NW86_SCHGA</name>
<feature type="region of interest" description="Disordered" evidence="1">
    <location>
        <begin position="30"/>
        <end position="117"/>
    </location>
</feature>
<evidence type="ECO:0000313" key="2">
    <source>
        <dbReference type="EMBL" id="MBY21248.1"/>
    </source>
</evidence>
<dbReference type="AlphaFoldDB" id="A0A2S2NW86"/>